<evidence type="ECO:0000313" key="10">
    <source>
        <dbReference type="EMBL" id="MXQ65554.1"/>
    </source>
</evidence>
<dbReference type="Proteomes" id="UP000431901">
    <property type="component" value="Unassembled WGS sequence"/>
</dbReference>
<dbReference type="PANTHER" id="PTHR30572">
    <property type="entry name" value="MEMBRANE COMPONENT OF TRANSPORTER-RELATED"/>
    <property type="match status" value="1"/>
</dbReference>
<feature type="transmembrane region" description="Helical" evidence="7">
    <location>
        <begin position="419"/>
        <end position="443"/>
    </location>
</feature>
<dbReference type="GO" id="GO:0022857">
    <property type="term" value="F:transmembrane transporter activity"/>
    <property type="evidence" value="ECO:0007669"/>
    <property type="project" value="TreeGrafter"/>
</dbReference>
<dbReference type="OrthoDB" id="4832961at2"/>
<evidence type="ECO:0000313" key="11">
    <source>
        <dbReference type="Proteomes" id="UP000431901"/>
    </source>
</evidence>
<dbReference type="InterPro" id="IPR003838">
    <property type="entry name" value="ABC3_permease_C"/>
</dbReference>
<keyword evidence="3 7" id="KW-0812">Transmembrane</keyword>
<comment type="subcellular location">
    <subcellularLocation>
        <location evidence="1">Cell membrane</location>
        <topology evidence="1">Multi-pass membrane protein</topology>
    </subcellularLocation>
</comment>
<dbReference type="Pfam" id="PF12704">
    <property type="entry name" value="MacB_PCD"/>
    <property type="match status" value="1"/>
</dbReference>
<keyword evidence="4 7" id="KW-1133">Transmembrane helix</keyword>
<comment type="similarity">
    <text evidence="6">Belongs to the ABC-4 integral membrane protein family.</text>
</comment>
<evidence type="ECO:0000256" key="5">
    <source>
        <dbReference type="ARBA" id="ARBA00023136"/>
    </source>
</evidence>
<feature type="transmembrane region" description="Helical" evidence="7">
    <location>
        <begin position="306"/>
        <end position="328"/>
    </location>
</feature>
<dbReference type="AlphaFoldDB" id="A0A6I4WF53"/>
<organism evidence="10 11">
    <name type="scientific">Actinomadura rayongensis</name>
    <dbReference type="NCBI Taxonomy" id="1429076"/>
    <lineage>
        <taxon>Bacteria</taxon>
        <taxon>Bacillati</taxon>
        <taxon>Actinomycetota</taxon>
        <taxon>Actinomycetes</taxon>
        <taxon>Streptosporangiales</taxon>
        <taxon>Thermomonosporaceae</taxon>
        <taxon>Actinomadura</taxon>
    </lineage>
</organism>
<feature type="domain" description="ABC3 transporter permease C-terminal" evidence="8">
    <location>
        <begin position="309"/>
        <end position="443"/>
    </location>
</feature>
<evidence type="ECO:0000256" key="2">
    <source>
        <dbReference type="ARBA" id="ARBA00022475"/>
    </source>
</evidence>
<proteinExistence type="inferred from homology"/>
<accession>A0A6I4WF53</accession>
<reference evidence="10 11" key="1">
    <citation type="submission" date="2019-12" db="EMBL/GenBank/DDBJ databases">
        <title>Nocardia macrotermitis sp. nov. and Nocardia aurantia sp. nov., isolated from the gut of the fungus growing-termite Macrotermes natalensis.</title>
        <authorList>
            <person name="Christine B."/>
            <person name="Rene B."/>
        </authorList>
    </citation>
    <scope>NUCLEOTIDE SEQUENCE [LARGE SCALE GENOMIC DNA]</scope>
    <source>
        <strain evidence="10 11">DSM 102126</strain>
    </source>
</reference>
<keyword evidence="11" id="KW-1185">Reference proteome</keyword>
<evidence type="ECO:0000256" key="1">
    <source>
        <dbReference type="ARBA" id="ARBA00004651"/>
    </source>
</evidence>
<dbReference type="EMBL" id="WUTW01000002">
    <property type="protein sequence ID" value="MXQ65554.1"/>
    <property type="molecule type" value="Genomic_DNA"/>
</dbReference>
<feature type="transmembrane region" description="Helical" evidence="7">
    <location>
        <begin position="355"/>
        <end position="381"/>
    </location>
</feature>
<keyword evidence="5 7" id="KW-0472">Membrane</keyword>
<evidence type="ECO:0000256" key="6">
    <source>
        <dbReference type="ARBA" id="ARBA00038076"/>
    </source>
</evidence>
<evidence type="ECO:0000256" key="7">
    <source>
        <dbReference type="SAM" id="Phobius"/>
    </source>
</evidence>
<keyword evidence="2" id="KW-1003">Cell membrane</keyword>
<feature type="transmembrane region" description="Helical" evidence="7">
    <location>
        <begin position="20"/>
        <end position="42"/>
    </location>
</feature>
<name>A0A6I4WF53_9ACTN</name>
<evidence type="ECO:0000259" key="9">
    <source>
        <dbReference type="Pfam" id="PF12704"/>
    </source>
</evidence>
<dbReference type="PANTHER" id="PTHR30572:SF4">
    <property type="entry name" value="ABC TRANSPORTER PERMEASE YTRF"/>
    <property type="match status" value="1"/>
</dbReference>
<evidence type="ECO:0000256" key="3">
    <source>
        <dbReference type="ARBA" id="ARBA00022692"/>
    </source>
</evidence>
<evidence type="ECO:0000259" key="8">
    <source>
        <dbReference type="Pfam" id="PF02687"/>
    </source>
</evidence>
<feature type="domain" description="MacB-like periplasmic core" evidence="9">
    <location>
        <begin position="21"/>
        <end position="272"/>
    </location>
</feature>
<dbReference type="Pfam" id="PF02687">
    <property type="entry name" value="FtsX"/>
    <property type="match status" value="1"/>
</dbReference>
<dbReference type="InterPro" id="IPR025857">
    <property type="entry name" value="MacB_PCD"/>
</dbReference>
<evidence type="ECO:0000256" key="4">
    <source>
        <dbReference type="ARBA" id="ARBA00022989"/>
    </source>
</evidence>
<gene>
    <name evidence="10" type="ORF">GQ466_16115</name>
</gene>
<dbReference type="InterPro" id="IPR050250">
    <property type="entry name" value="Macrolide_Exporter_MacB"/>
</dbReference>
<sequence length="455" mass="46172">MFFLTYLRRELRQRTRQAVFIALGLAVGVGLVITVTAASAGVRQAQAKVLHSLYGIGTDVTVAAPAPKRPPKKGTGGLSFKPGAATRYEDILQPPTDLGEMDAATVARIARLHGVAAAAGGLSLVDQQFTVPSRDQLKGRPLPPSALIPNTFAINGVDVAHTGLGPYGSGTLTAGRSLAASDAAANVAVVDATYAANHRLQVGSTVYAGGMAFKVVGIVRQQQGGDDVYVPLARAQAMSVNTPSDLRGKVNQIYVAAAGASSVPALRDAISALLPDSTVTTSGSLASAVSGSLANASRLADDLGRWTAVAALLAAFGVAALLTMAAVTRRTAEFGTLRALGWSGRRVIAQIMGESFVTGVLGAVAGVALGFGGAGLIRLFAPSLSATVAQNPGSAQGPGLDDPARTVDLHLTAPVTLSVVLVSVALALAGGLLAGSLGGWLATRLRPAEALRRVR</sequence>
<dbReference type="GO" id="GO:0005886">
    <property type="term" value="C:plasma membrane"/>
    <property type="evidence" value="ECO:0007669"/>
    <property type="project" value="UniProtKB-SubCell"/>
</dbReference>
<protein>
    <submittedName>
        <fullName evidence="10">FtsX-like permease family protein</fullName>
    </submittedName>
</protein>
<dbReference type="RefSeq" id="WP_161103632.1">
    <property type="nucleotide sequence ID" value="NZ_JBHLYI010000006.1"/>
</dbReference>
<comment type="caution">
    <text evidence="10">The sequence shown here is derived from an EMBL/GenBank/DDBJ whole genome shotgun (WGS) entry which is preliminary data.</text>
</comment>